<feature type="region of interest" description="Disordered" evidence="1">
    <location>
        <begin position="123"/>
        <end position="145"/>
    </location>
</feature>
<organism evidence="3 4">
    <name type="scientific">Schizosaccharomyces osmophilus</name>
    <dbReference type="NCBI Taxonomy" id="2545709"/>
    <lineage>
        <taxon>Eukaryota</taxon>
        <taxon>Fungi</taxon>
        <taxon>Dikarya</taxon>
        <taxon>Ascomycota</taxon>
        <taxon>Taphrinomycotina</taxon>
        <taxon>Schizosaccharomycetes</taxon>
        <taxon>Schizosaccharomycetales</taxon>
        <taxon>Schizosaccharomycetaceae</taxon>
        <taxon>Schizosaccharomyces</taxon>
    </lineage>
</organism>
<keyword evidence="3" id="KW-0687">Ribonucleoprotein</keyword>
<protein>
    <submittedName>
        <fullName evidence="3">Mitochondrial ribosomal protein subunit L59</fullName>
    </submittedName>
</protein>
<keyword evidence="4" id="KW-1185">Reference proteome</keyword>
<name>A0AAF0AV37_9SCHI</name>
<dbReference type="RefSeq" id="XP_056037414.1">
    <property type="nucleotide sequence ID" value="XM_056182275.1"/>
</dbReference>
<keyword evidence="3" id="KW-0689">Ribosomal protein</keyword>
<dbReference type="GO" id="GO:0005762">
    <property type="term" value="C:mitochondrial large ribosomal subunit"/>
    <property type="evidence" value="ECO:0007669"/>
    <property type="project" value="InterPro"/>
</dbReference>
<dbReference type="Proteomes" id="UP001212411">
    <property type="component" value="Chromosome 2"/>
</dbReference>
<dbReference type="PANTHER" id="PTHR28041">
    <property type="entry name" value="54S RIBOSOMAL PROTEIN L25, MITOCHONDRIAL"/>
    <property type="match status" value="1"/>
</dbReference>
<evidence type="ECO:0000313" key="4">
    <source>
        <dbReference type="Proteomes" id="UP001212411"/>
    </source>
</evidence>
<dbReference type="AlphaFoldDB" id="A0AAF0AV37"/>
<gene>
    <name evidence="3" type="primary">mrpl25</name>
    <name evidence="3" type="ORF">SOMG_03485</name>
</gene>
<sequence>MSVISKEVWNLISLPLKKFLQKFPPEAAHTWSTKSDRINPFLPTRNPLNGVLRDPHYSNRRQADIFKEAKYHKLEHLLPQEMTWNKDSTRHILKGVLFPKGRIAERKRDEILLNKQKKFAESIQKTDNFKKSRQKRNAQPEAPPL</sequence>
<dbReference type="EMBL" id="CP115612">
    <property type="protein sequence ID" value="WBW73171.1"/>
    <property type="molecule type" value="Genomic_DNA"/>
</dbReference>
<dbReference type="Pfam" id="PF18126">
    <property type="entry name" value="Mitoc_mL59"/>
    <property type="match status" value="1"/>
</dbReference>
<dbReference type="PANTHER" id="PTHR28041:SF1">
    <property type="entry name" value="LARGE RIBOSOMAL SUBUNIT PROTEIN ML59"/>
    <property type="match status" value="1"/>
</dbReference>
<proteinExistence type="predicted"/>
<feature type="domain" description="Large ribosomal subunit protein mL59" evidence="2">
    <location>
        <begin position="15"/>
        <end position="131"/>
    </location>
</feature>
<evidence type="ECO:0000313" key="3">
    <source>
        <dbReference type="EMBL" id="WBW73171.1"/>
    </source>
</evidence>
<dbReference type="KEGG" id="som:SOMG_03485"/>
<evidence type="ECO:0000256" key="1">
    <source>
        <dbReference type="SAM" id="MobiDB-lite"/>
    </source>
</evidence>
<dbReference type="InterPro" id="IPR040922">
    <property type="entry name" value="Ribosomal_mL59_dom"/>
</dbReference>
<reference evidence="3 4" key="1">
    <citation type="journal article" date="2023" name="G3 (Bethesda)">
        <title>A high-quality reference genome for the fission yeast Schizosaccharomyces osmophilus.</title>
        <authorList>
            <person name="Jia G.S."/>
            <person name="Zhang W.C."/>
            <person name="Liang Y."/>
            <person name="Liu X.H."/>
            <person name="Rhind N."/>
            <person name="Pidoux A."/>
            <person name="Brysch-Herzberg M."/>
            <person name="Du L.L."/>
        </authorList>
    </citation>
    <scope>NUCLEOTIDE SEQUENCE [LARGE SCALE GENOMIC DNA]</scope>
    <source>
        <strain evidence="3 4">CBS 15793</strain>
    </source>
</reference>
<evidence type="ECO:0000259" key="2">
    <source>
        <dbReference type="Pfam" id="PF18126"/>
    </source>
</evidence>
<dbReference type="GeneID" id="80876964"/>
<dbReference type="InterPro" id="IPR037507">
    <property type="entry name" value="Ribosomal_mL59"/>
</dbReference>
<accession>A0AAF0AV37</accession>
<dbReference type="GO" id="GO:0003735">
    <property type="term" value="F:structural constituent of ribosome"/>
    <property type="evidence" value="ECO:0007669"/>
    <property type="project" value="InterPro"/>
</dbReference>